<name>A0AAD4RTZ6_9MAGN</name>
<evidence type="ECO:0000313" key="3">
    <source>
        <dbReference type="Proteomes" id="UP001202328"/>
    </source>
</evidence>
<accession>A0AAD4RTZ6</accession>
<evidence type="ECO:0000313" key="2">
    <source>
        <dbReference type="EMBL" id="KAI3830500.1"/>
    </source>
</evidence>
<evidence type="ECO:0000256" key="1">
    <source>
        <dbReference type="SAM" id="Phobius"/>
    </source>
</evidence>
<protein>
    <submittedName>
        <fullName evidence="2">Uncharacterized protein</fullName>
    </submittedName>
</protein>
<proteinExistence type="predicted"/>
<comment type="caution">
    <text evidence="2">The sequence shown here is derived from an EMBL/GenBank/DDBJ whole genome shotgun (WGS) entry which is preliminary data.</text>
</comment>
<sequence length="453" mass="51063">MKLLVKMSQKGGITNYSYGRRLFDRGKDFDVLRSGNSVYDLILEFVYFSELLFEYLCAFLLGIVMWGGEMMQLGDAHRAKLRPQLTRDSKPGNERNLNGRTYEWIVTELQPRVPSSKVCGINPWHSEEHNRGAVVFVGGESITEELLEVSRKEVVGVVTQQNETIPNCTLICFHNCANGSWSTSASMTNYRNSIVAVGSVGFLLSQGWKQVTALETGAQVRISLDAQFNLAAEYNGCATYFRLCAQVFVTAILLSGLAGSNSKGDFTLLDHNLVPDGDKNLKTNEEEVIFPRKEWQVIMFLSVEKAGFRLQLHVQVHCKEVNMKMHVHASNDSGERLLMLKGSSSLIISEGDLDQVDCYSYTKELSLLWALLLKLWKLHSCLLLRLRRSCKNCVPGSSSFHILEDKDNLERREFAMSRLWADHLLREDSMLFSKGSSRSHTNGTCQCNSPFSL</sequence>
<keyword evidence="1" id="KW-0472">Membrane</keyword>
<feature type="transmembrane region" description="Helical" evidence="1">
    <location>
        <begin position="45"/>
        <end position="68"/>
    </location>
</feature>
<organism evidence="2 3">
    <name type="scientific">Papaver atlanticum</name>
    <dbReference type="NCBI Taxonomy" id="357466"/>
    <lineage>
        <taxon>Eukaryota</taxon>
        <taxon>Viridiplantae</taxon>
        <taxon>Streptophyta</taxon>
        <taxon>Embryophyta</taxon>
        <taxon>Tracheophyta</taxon>
        <taxon>Spermatophyta</taxon>
        <taxon>Magnoliopsida</taxon>
        <taxon>Ranunculales</taxon>
        <taxon>Papaveraceae</taxon>
        <taxon>Papaveroideae</taxon>
        <taxon>Papaver</taxon>
    </lineage>
</organism>
<keyword evidence="1" id="KW-1133">Transmembrane helix</keyword>
<dbReference type="Proteomes" id="UP001202328">
    <property type="component" value="Unassembled WGS sequence"/>
</dbReference>
<gene>
    <name evidence="2" type="ORF">MKW98_030663</name>
</gene>
<keyword evidence="1" id="KW-0812">Transmembrane</keyword>
<dbReference type="EMBL" id="JAJJMB010018262">
    <property type="protein sequence ID" value="KAI3830500.1"/>
    <property type="molecule type" value="Genomic_DNA"/>
</dbReference>
<dbReference type="AlphaFoldDB" id="A0AAD4RTZ6"/>
<keyword evidence="3" id="KW-1185">Reference proteome</keyword>
<reference evidence="2" key="1">
    <citation type="submission" date="2022-04" db="EMBL/GenBank/DDBJ databases">
        <title>A functionally conserved STORR gene fusion in Papaver species that diverged 16.8 million years ago.</title>
        <authorList>
            <person name="Catania T."/>
        </authorList>
    </citation>
    <scope>NUCLEOTIDE SEQUENCE</scope>
    <source>
        <strain evidence="2">S-188037</strain>
    </source>
</reference>